<dbReference type="Proteomes" id="UP000236745">
    <property type="component" value="Unassembled WGS sequence"/>
</dbReference>
<dbReference type="Gene3D" id="3.30.360.10">
    <property type="entry name" value="Dihydrodipicolinate Reductase, domain 2"/>
    <property type="match status" value="1"/>
</dbReference>
<dbReference type="GO" id="GO:0016491">
    <property type="term" value="F:oxidoreductase activity"/>
    <property type="evidence" value="ECO:0007669"/>
    <property type="project" value="UniProtKB-KW"/>
</dbReference>
<dbReference type="PANTHER" id="PTHR43818:SF11">
    <property type="entry name" value="BCDNA.GH03377"/>
    <property type="match status" value="1"/>
</dbReference>
<dbReference type="OrthoDB" id="9781031at2"/>
<dbReference type="EMBL" id="FNVQ01000003">
    <property type="protein sequence ID" value="SEG67307.1"/>
    <property type="molecule type" value="Genomic_DNA"/>
</dbReference>
<dbReference type="AlphaFoldDB" id="A0A1H6C3N8"/>
<dbReference type="InterPro" id="IPR055080">
    <property type="entry name" value="Gal80p-like_C"/>
</dbReference>
<dbReference type="Pfam" id="PF01408">
    <property type="entry name" value="GFO_IDH_MocA"/>
    <property type="match status" value="1"/>
</dbReference>
<dbReference type="SUPFAM" id="SSF55347">
    <property type="entry name" value="Glyceraldehyde-3-phosphate dehydrogenase-like, C-terminal domain"/>
    <property type="match status" value="1"/>
</dbReference>
<reference evidence="4 5" key="1">
    <citation type="submission" date="2016-10" db="EMBL/GenBank/DDBJ databases">
        <authorList>
            <person name="de Groot N.N."/>
        </authorList>
    </citation>
    <scope>NUCLEOTIDE SEQUENCE [LARGE SCALE GENOMIC DNA]</scope>
    <source>
        <strain evidence="4 5">DSM 22012</strain>
    </source>
</reference>
<evidence type="ECO:0000259" key="2">
    <source>
        <dbReference type="Pfam" id="PF01408"/>
    </source>
</evidence>
<dbReference type="Pfam" id="PF22685">
    <property type="entry name" value="Gal80p_C-like"/>
    <property type="match status" value="1"/>
</dbReference>
<dbReference type="Gene3D" id="3.40.50.720">
    <property type="entry name" value="NAD(P)-binding Rossmann-like Domain"/>
    <property type="match status" value="1"/>
</dbReference>
<feature type="domain" description="Gfo/Idh/MocA-like oxidoreductase N-terminal" evidence="2">
    <location>
        <begin position="6"/>
        <end position="127"/>
    </location>
</feature>
<gene>
    <name evidence="4" type="ORF">SAMN05444390_103124</name>
</gene>
<dbReference type="PANTHER" id="PTHR43818">
    <property type="entry name" value="BCDNA.GH03377"/>
    <property type="match status" value="1"/>
</dbReference>
<evidence type="ECO:0000313" key="5">
    <source>
        <dbReference type="Proteomes" id="UP000236745"/>
    </source>
</evidence>
<dbReference type="InterPro" id="IPR050463">
    <property type="entry name" value="Gfo/Idh/MocA_oxidrdct_glycsds"/>
</dbReference>
<evidence type="ECO:0000313" key="4">
    <source>
        <dbReference type="EMBL" id="SEG67307.1"/>
    </source>
</evidence>
<dbReference type="GO" id="GO:0000166">
    <property type="term" value="F:nucleotide binding"/>
    <property type="evidence" value="ECO:0007669"/>
    <property type="project" value="InterPro"/>
</dbReference>
<keyword evidence="1" id="KW-0560">Oxidoreductase</keyword>
<organism evidence="4 5">
    <name type="scientific">Marinobacterium lutimaris</name>
    <dbReference type="NCBI Taxonomy" id="568106"/>
    <lineage>
        <taxon>Bacteria</taxon>
        <taxon>Pseudomonadati</taxon>
        <taxon>Pseudomonadota</taxon>
        <taxon>Gammaproteobacteria</taxon>
        <taxon>Oceanospirillales</taxon>
        <taxon>Oceanospirillaceae</taxon>
        <taxon>Marinobacterium</taxon>
    </lineage>
</organism>
<dbReference type="RefSeq" id="WP_104003981.1">
    <property type="nucleotide sequence ID" value="NZ_FNVQ01000003.1"/>
</dbReference>
<accession>A0A1H6C3N8</accession>
<evidence type="ECO:0000259" key="3">
    <source>
        <dbReference type="Pfam" id="PF22685"/>
    </source>
</evidence>
<sequence length="359" mass="38090">MAAQTIRVGFIGLNPDSHWAATAHIPALQSLGDKFKVVAVANSTIESAHRTAEAMNLPHAYGSAEELANSPEVDLVVVTVKVPHHLQLVTAALEAGKHVYCEWPLGNGLAEARQLAELAKSKGVVAVCGTQARSALEVLKLKQLIDEGYVGTVLSTSLIGSGGNWANESPEDLYYLFDKKNGATMEAIPMAHTLAAVKDVLGDFGELSSKTLSRFDSVKISETGETLPKTAADQVMIHGAMASGAAFSLHYRGGVCRGTNLLWEINGTEGDIQVTAGLGHAQLTQLTVKGARGDETELKPLMPEASEYEGKPEFAGARNIAGIYARLYDDIRNGTQTAPSFDDAVALHDVLDAIERFAG</sequence>
<dbReference type="SUPFAM" id="SSF51735">
    <property type="entry name" value="NAD(P)-binding Rossmann-fold domains"/>
    <property type="match status" value="1"/>
</dbReference>
<evidence type="ECO:0000256" key="1">
    <source>
        <dbReference type="ARBA" id="ARBA00023002"/>
    </source>
</evidence>
<dbReference type="InterPro" id="IPR036291">
    <property type="entry name" value="NAD(P)-bd_dom_sf"/>
</dbReference>
<keyword evidence="5" id="KW-1185">Reference proteome</keyword>
<name>A0A1H6C3N8_9GAMM</name>
<proteinExistence type="predicted"/>
<dbReference type="InterPro" id="IPR000683">
    <property type="entry name" value="Gfo/Idh/MocA-like_OxRdtase_N"/>
</dbReference>
<feature type="domain" description="Gal80p-like C-terminal" evidence="3">
    <location>
        <begin position="138"/>
        <end position="275"/>
    </location>
</feature>
<protein>
    <submittedName>
        <fullName evidence="4">Predicted dehydrogenase</fullName>
    </submittedName>
</protein>